<dbReference type="AlphaFoldDB" id="A0AAD4NFS3"/>
<feature type="transmembrane region" description="Helical" evidence="1">
    <location>
        <begin position="364"/>
        <end position="384"/>
    </location>
</feature>
<gene>
    <name evidence="4" type="ORF">DdX_03184</name>
</gene>
<keyword evidence="5" id="KW-1185">Reference proteome</keyword>
<reference evidence="4" key="1">
    <citation type="submission" date="2022-01" db="EMBL/GenBank/DDBJ databases">
        <title>Genome Sequence Resource for Two Populations of Ditylenchus destructor, the Migratory Endoparasitic Phytonematode.</title>
        <authorList>
            <person name="Zhang H."/>
            <person name="Lin R."/>
            <person name="Xie B."/>
        </authorList>
    </citation>
    <scope>NUCLEOTIDE SEQUENCE</scope>
    <source>
        <strain evidence="4">BazhouSP</strain>
    </source>
</reference>
<evidence type="ECO:0000259" key="2">
    <source>
        <dbReference type="Pfam" id="PF00173"/>
    </source>
</evidence>
<keyword evidence="1" id="KW-1133">Transmembrane helix</keyword>
<dbReference type="EMBL" id="JAKKPZ010000002">
    <property type="protein sequence ID" value="KAI1726464.1"/>
    <property type="molecule type" value="Genomic_DNA"/>
</dbReference>
<dbReference type="InterPro" id="IPR001199">
    <property type="entry name" value="Cyt_B5-like_heme/steroid-bd"/>
</dbReference>
<proteinExistence type="predicted"/>
<feature type="domain" description="Cytochrome b5 heme-binding" evidence="2">
    <location>
        <begin position="52"/>
        <end position="98"/>
    </location>
</feature>
<dbReference type="Pfam" id="PF00487">
    <property type="entry name" value="FA_desaturase"/>
    <property type="match status" value="1"/>
</dbReference>
<name>A0AAD4NFS3_9BILA</name>
<dbReference type="Gene3D" id="3.10.120.10">
    <property type="entry name" value="Cytochrome b5-like heme/steroid binding domain"/>
    <property type="match status" value="1"/>
</dbReference>
<keyword evidence="1" id="KW-0472">Membrane</keyword>
<feature type="transmembrane region" description="Helical" evidence="1">
    <location>
        <begin position="341"/>
        <end position="358"/>
    </location>
</feature>
<evidence type="ECO:0000313" key="5">
    <source>
        <dbReference type="Proteomes" id="UP001201812"/>
    </source>
</evidence>
<sequence length="490" mass="56263">MPPSNTETTVVVTSTVKPRATSFRQKSDSVSNGDFGSFISGKRADTGAQLEDIQVKINGKWLNLSKEFVAKHPGGEVINQYKNADATHIFHAFHEGSQMAYKQLKVLEDRSSLSYGQHTLANGRRNSIKAYQSPVALYDISVEQEMKIVRNFENLRQQVHAEGLMKQRPTFYLRKILEVAFLMTTAFSLQYFGWYVCSALVLALTWQQLGWLTHEFCHHQPLKNRRLNDWASIVFGNVAQGFSRDWWKDKHNRHHASTNIIDTDPDIDLAPLVAMVPNDLLKYKEPLEKLVLNIIPYQHLYFTLMLPLLRISWTSQSIVHVFSSSSSVYMKDRKHATGERIALALHWTWVLLQLYLLPSNSVRLMYFLLSQLLGGLLIALVVTYNHNSVLKYPKDSPLLNNFAALHILTTRNMKPSTFVDWFWGGLNYQVEHHLFPTMPRPNLGRCSKLVRQFCADNDLEYLVDDYWTGYKQSLMLLQDVAAVAKKAKDL</sequence>
<dbReference type="SUPFAM" id="SSF55856">
    <property type="entry name" value="Cytochrome b5-like heme/steroid binding domain"/>
    <property type="match status" value="1"/>
</dbReference>
<dbReference type="GO" id="GO:0006629">
    <property type="term" value="P:lipid metabolic process"/>
    <property type="evidence" value="ECO:0007669"/>
    <property type="project" value="InterPro"/>
</dbReference>
<dbReference type="InterPro" id="IPR012171">
    <property type="entry name" value="Fatty_acid_desaturase"/>
</dbReference>
<comment type="caution">
    <text evidence="4">The sequence shown here is derived from an EMBL/GenBank/DDBJ whole genome shotgun (WGS) entry which is preliminary data.</text>
</comment>
<dbReference type="GO" id="GO:0016717">
    <property type="term" value="F:oxidoreductase activity, acting on paired donors, with oxidation of a pair of donors resulting in the reduction of molecular oxygen to two molecules of water"/>
    <property type="evidence" value="ECO:0007669"/>
    <property type="project" value="TreeGrafter"/>
</dbReference>
<evidence type="ECO:0000259" key="3">
    <source>
        <dbReference type="Pfam" id="PF00487"/>
    </source>
</evidence>
<dbReference type="PANTHER" id="PTHR19353:SF83">
    <property type="entry name" value="DELTA(6)-FATTY-ACID DESATURASE FAT-3"/>
    <property type="match status" value="1"/>
</dbReference>
<dbReference type="CDD" id="cd03506">
    <property type="entry name" value="Delta6-FADS-like"/>
    <property type="match status" value="1"/>
</dbReference>
<accession>A0AAD4NFS3</accession>
<evidence type="ECO:0000313" key="4">
    <source>
        <dbReference type="EMBL" id="KAI1726464.1"/>
    </source>
</evidence>
<feature type="domain" description="Fatty acid desaturase" evidence="3">
    <location>
        <begin position="194"/>
        <end position="461"/>
    </location>
</feature>
<organism evidence="4 5">
    <name type="scientific">Ditylenchus destructor</name>
    <dbReference type="NCBI Taxonomy" id="166010"/>
    <lineage>
        <taxon>Eukaryota</taxon>
        <taxon>Metazoa</taxon>
        <taxon>Ecdysozoa</taxon>
        <taxon>Nematoda</taxon>
        <taxon>Chromadorea</taxon>
        <taxon>Rhabditida</taxon>
        <taxon>Tylenchina</taxon>
        <taxon>Tylenchomorpha</taxon>
        <taxon>Sphaerularioidea</taxon>
        <taxon>Anguinidae</taxon>
        <taxon>Anguininae</taxon>
        <taxon>Ditylenchus</taxon>
    </lineage>
</organism>
<evidence type="ECO:0000256" key="1">
    <source>
        <dbReference type="SAM" id="Phobius"/>
    </source>
</evidence>
<dbReference type="InterPro" id="IPR005804">
    <property type="entry name" value="FA_desaturase_dom"/>
</dbReference>
<dbReference type="GO" id="GO:0016020">
    <property type="term" value="C:membrane"/>
    <property type="evidence" value="ECO:0007669"/>
    <property type="project" value="TreeGrafter"/>
</dbReference>
<dbReference type="PANTHER" id="PTHR19353">
    <property type="entry name" value="FATTY ACID DESATURASE 2"/>
    <property type="match status" value="1"/>
</dbReference>
<dbReference type="InterPro" id="IPR036400">
    <property type="entry name" value="Cyt_B5-like_heme/steroid_sf"/>
</dbReference>
<protein>
    <submittedName>
        <fullName evidence="4">Fatty acid desaturase domain-containing protein</fullName>
    </submittedName>
</protein>
<dbReference type="PIRSF" id="PIRSF015921">
    <property type="entry name" value="FA_sphinglp_des"/>
    <property type="match status" value="1"/>
</dbReference>
<feature type="transmembrane region" description="Helical" evidence="1">
    <location>
        <begin position="176"/>
        <end position="206"/>
    </location>
</feature>
<dbReference type="Proteomes" id="UP001201812">
    <property type="component" value="Unassembled WGS sequence"/>
</dbReference>
<keyword evidence="1" id="KW-0812">Transmembrane</keyword>
<dbReference type="Pfam" id="PF00173">
    <property type="entry name" value="Cyt-b5"/>
    <property type="match status" value="1"/>
</dbReference>